<dbReference type="STRING" id="857087.Metme_3574"/>
<evidence type="ECO:0000313" key="5">
    <source>
        <dbReference type="EMBL" id="AEG01938.1"/>
    </source>
</evidence>
<keyword evidence="3" id="KW-0804">Transcription</keyword>
<dbReference type="InterPro" id="IPR018060">
    <property type="entry name" value="HTH_AraC"/>
</dbReference>
<keyword evidence="1" id="KW-0805">Transcription regulation</keyword>
<organism evidence="5 6">
    <name type="scientific">Methylomonas methanica (strain DSM 25384 / MC09)</name>
    <dbReference type="NCBI Taxonomy" id="857087"/>
    <lineage>
        <taxon>Bacteria</taxon>
        <taxon>Pseudomonadati</taxon>
        <taxon>Pseudomonadota</taxon>
        <taxon>Gammaproteobacteria</taxon>
        <taxon>Methylococcales</taxon>
        <taxon>Methylococcaceae</taxon>
        <taxon>Methylomonas</taxon>
    </lineage>
</organism>
<evidence type="ECO:0000313" key="6">
    <source>
        <dbReference type="Proteomes" id="UP000008888"/>
    </source>
</evidence>
<dbReference type="RefSeq" id="WP_013820159.1">
    <property type="nucleotide sequence ID" value="NC_015572.1"/>
</dbReference>
<sequence>MDALTPLINGLNLHAKLLYSGGVCGHWLMDHNSETSVWFHLVSKGQGFVHSPRWLAPLALNTGDLILFLPHAARHFLSYSPEHLPDNDQNTRLTDWLDGEAAFVCGEIKLAAPKSLLWQALPAEVVIRGDQAGDILAKLIDLVIAESSAQRFGSDSVVERLCDSIFVLVIRYCIEAGLVREGVFAAMQDKRLATVLGLIHQQPWYPWTLAELCTRAGIAKTPLSDKFAELIGYAPIEYLKAWRLQIAAHWLLEPDMTVEKVAERCGYDSVPAFSKAFKRHFDQPPGAFRRNGDSSS</sequence>
<reference evidence="6" key="3">
    <citation type="submission" date="2011-05" db="EMBL/GenBank/DDBJ databases">
        <title>Complete sequence of Methylomonas methanica MC09.</title>
        <authorList>
            <consortium name="US DOE Joint Genome Institute"/>
            <person name="Lucas S."/>
            <person name="Han J."/>
            <person name="Lapidus A."/>
            <person name="Cheng J.-F."/>
            <person name="Goodwin L."/>
            <person name="Pitluck S."/>
            <person name="Peters L."/>
            <person name="Mikhailova N."/>
            <person name="Teshima H."/>
            <person name="Han C."/>
            <person name="Tapia R."/>
            <person name="Land M."/>
            <person name="Hauser L."/>
            <person name="Kyrpides N."/>
            <person name="Ivanova N."/>
            <person name="Pagani I."/>
            <person name="Stein L."/>
            <person name="Woyke T."/>
        </authorList>
    </citation>
    <scope>NUCLEOTIDE SEQUENCE [LARGE SCALE GENOMIC DNA]</scope>
    <source>
        <strain evidence="6">MC09</strain>
    </source>
</reference>
<dbReference type="HOGENOM" id="CLU_000445_81_0_6"/>
<protein>
    <submittedName>
        <fullName evidence="5">Transcriptional regulator, AraC family</fullName>
    </submittedName>
</protein>
<dbReference type="InterPro" id="IPR032783">
    <property type="entry name" value="AraC_lig"/>
</dbReference>
<dbReference type="InterPro" id="IPR009057">
    <property type="entry name" value="Homeodomain-like_sf"/>
</dbReference>
<evidence type="ECO:0000256" key="3">
    <source>
        <dbReference type="ARBA" id="ARBA00023163"/>
    </source>
</evidence>
<dbReference type="Gene3D" id="1.10.10.60">
    <property type="entry name" value="Homeodomain-like"/>
    <property type="match status" value="1"/>
</dbReference>
<accession>F9ZVF6</accession>
<dbReference type="KEGG" id="mmt:Metme_3574"/>
<dbReference type="AlphaFoldDB" id="F9ZVF6"/>
<dbReference type="InterPro" id="IPR050204">
    <property type="entry name" value="AraC_XylS_family_regulators"/>
</dbReference>
<dbReference type="PROSITE" id="PS01124">
    <property type="entry name" value="HTH_ARAC_FAMILY_2"/>
    <property type="match status" value="1"/>
</dbReference>
<dbReference type="Pfam" id="PF12852">
    <property type="entry name" value="Cupin_6"/>
    <property type="match status" value="1"/>
</dbReference>
<dbReference type="PROSITE" id="PS00041">
    <property type="entry name" value="HTH_ARAC_FAMILY_1"/>
    <property type="match status" value="1"/>
</dbReference>
<keyword evidence="6" id="KW-1185">Reference proteome</keyword>
<dbReference type="PANTHER" id="PTHR46796">
    <property type="entry name" value="HTH-TYPE TRANSCRIPTIONAL ACTIVATOR RHAS-RELATED"/>
    <property type="match status" value="1"/>
</dbReference>
<dbReference type="InterPro" id="IPR018062">
    <property type="entry name" value="HTH_AraC-typ_CS"/>
</dbReference>
<keyword evidence="2" id="KW-0238">DNA-binding</keyword>
<dbReference type="eggNOG" id="COG2207">
    <property type="taxonomic scope" value="Bacteria"/>
</dbReference>
<proteinExistence type="predicted"/>
<dbReference type="SUPFAM" id="SSF46689">
    <property type="entry name" value="Homeodomain-like"/>
    <property type="match status" value="1"/>
</dbReference>
<feature type="domain" description="HTH araC/xylS-type" evidence="4">
    <location>
        <begin position="193"/>
        <end position="291"/>
    </location>
</feature>
<name>F9ZVF6_METMM</name>
<dbReference type="GO" id="GO:0003700">
    <property type="term" value="F:DNA-binding transcription factor activity"/>
    <property type="evidence" value="ECO:0007669"/>
    <property type="project" value="InterPro"/>
</dbReference>
<dbReference type="PANTHER" id="PTHR46796:SF7">
    <property type="entry name" value="ARAC FAMILY TRANSCRIPTIONAL REGULATOR"/>
    <property type="match status" value="1"/>
</dbReference>
<reference key="2">
    <citation type="submission" date="2011-05" db="EMBL/GenBank/DDBJ databases">
        <title>Complete genome sequence of the aerobic marine methanotroph Methylomonas methanica MC09.</title>
        <authorList>
            <person name="Boden R."/>
            <person name="Cunliffe M."/>
            <person name="Scanlan J."/>
            <person name="Moussard H."/>
            <person name="Kits K.D."/>
            <person name="Klotz M."/>
            <person name="Jetten M."/>
            <person name="Vuilleumier S."/>
            <person name="Han J."/>
            <person name="Peters L."/>
            <person name="Mikhailova N."/>
            <person name="Teshima H."/>
            <person name="Tapia R."/>
            <person name="Kyrpides N."/>
            <person name="Ivanova N."/>
            <person name="Pagani I."/>
            <person name="Cheng J.-F."/>
            <person name="Goodwin L."/>
            <person name="Han C."/>
            <person name="Hauser L."/>
            <person name="Land M."/>
            <person name="Lapidus A."/>
            <person name="Lucas S."/>
            <person name="Pitluck S."/>
            <person name="Woyke T."/>
            <person name="Stein L.Y."/>
            <person name="Murrell C."/>
        </authorList>
    </citation>
    <scope>NUCLEOTIDE SEQUENCE</scope>
    <source>
        <strain>MC09</strain>
    </source>
</reference>
<dbReference type="EMBL" id="CP002738">
    <property type="protein sequence ID" value="AEG01938.1"/>
    <property type="molecule type" value="Genomic_DNA"/>
</dbReference>
<evidence type="ECO:0000256" key="1">
    <source>
        <dbReference type="ARBA" id="ARBA00023015"/>
    </source>
</evidence>
<dbReference type="SMART" id="SM00342">
    <property type="entry name" value="HTH_ARAC"/>
    <property type="match status" value="1"/>
</dbReference>
<dbReference type="OrthoDB" id="9783876at2"/>
<reference evidence="5 6" key="1">
    <citation type="journal article" date="2011" name="J. Bacteriol.">
        <title>Complete Genome Sequence of the Aerobic Marine Methanotroph Methylomonas methanica MC09.</title>
        <authorList>
            <person name="Boden R."/>
            <person name="Cunliffe M."/>
            <person name="Scanlan J."/>
            <person name="Moussard H."/>
            <person name="Kits K.D."/>
            <person name="Klotz M.G."/>
            <person name="Jetten M.S."/>
            <person name="Vuilleumier S."/>
            <person name="Han J."/>
            <person name="Peters L."/>
            <person name="Mikhailova N."/>
            <person name="Teshima H."/>
            <person name="Tapia R."/>
            <person name="Kyrpides N."/>
            <person name="Ivanova N."/>
            <person name="Pagani I."/>
            <person name="Cheng J.F."/>
            <person name="Goodwin L."/>
            <person name="Han C."/>
            <person name="Hauser L."/>
            <person name="Land M.L."/>
            <person name="Lapidus A."/>
            <person name="Lucas S."/>
            <person name="Pitluck S."/>
            <person name="Woyke T."/>
            <person name="Stein L."/>
            <person name="Murrell J.C."/>
        </authorList>
    </citation>
    <scope>NUCLEOTIDE SEQUENCE [LARGE SCALE GENOMIC DNA]</scope>
    <source>
        <strain evidence="5 6">MC09</strain>
    </source>
</reference>
<dbReference type="GO" id="GO:0043565">
    <property type="term" value="F:sequence-specific DNA binding"/>
    <property type="evidence" value="ECO:0007669"/>
    <property type="project" value="InterPro"/>
</dbReference>
<dbReference type="Pfam" id="PF12833">
    <property type="entry name" value="HTH_18"/>
    <property type="match status" value="1"/>
</dbReference>
<dbReference type="Proteomes" id="UP000008888">
    <property type="component" value="Chromosome"/>
</dbReference>
<evidence type="ECO:0000256" key="2">
    <source>
        <dbReference type="ARBA" id="ARBA00023125"/>
    </source>
</evidence>
<evidence type="ECO:0000259" key="4">
    <source>
        <dbReference type="PROSITE" id="PS01124"/>
    </source>
</evidence>
<gene>
    <name evidence="5" type="ordered locus">Metme_3574</name>
</gene>